<dbReference type="Proteomes" id="UP001162164">
    <property type="component" value="Unassembled WGS sequence"/>
</dbReference>
<feature type="region of interest" description="Disordered" evidence="1">
    <location>
        <begin position="1"/>
        <end position="143"/>
    </location>
</feature>
<feature type="region of interest" description="Disordered" evidence="1">
    <location>
        <begin position="421"/>
        <end position="440"/>
    </location>
</feature>
<evidence type="ECO:0000313" key="3">
    <source>
        <dbReference type="Proteomes" id="UP001162164"/>
    </source>
</evidence>
<evidence type="ECO:0000256" key="1">
    <source>
        <dbReference type="SAM" id="MobiDB-lite"/>
    </source>
</evidence>
<feature type="compositionally biased region" description="Basic and acidic residues" evidence="1">
    <location>
        <begin position="421"/>
        <end position="436"/>
    </location>
</feature>
<comment type="caution">
    <text evidence="2">The sequence shown here is derived from an EMBL/GenBank/DDBJ whole genome shotgun (WGS) entry which is preliminary data.</text>
</comment>
<reference evidence="2" key="1">
    <citation type="journal article" date="2023" name="Insect Mol. Biol.">
        <title>Genome sequencing provides insights into the evolution of gene families encoding plant cell wall-degrading enzymes in longhorned beetles.</title>
        <authorList>
            <person name="Shin N.R."/>
            <person name="Okamura Y."/>
            <person name="Kirsch R."/>
            <person name="Pauchet Y."/>
        </authorList>
    </citation>
    <scope>NUCLEOTIDE SEQUENCE</scope>
    <source>
        <strain evidence="2">MMC_N1</strain>
    </source>
</reference>
<proteinExistence type="predicted"/>
<organism evidence="2 3">
    <name type="scientific">Molorchus minor</name>
    <dbReference type="NCBI Taxonomy" id="1323400"/>
    <lineage>
        <taxon>Eukaryota</taxon>
        <taxon>Metazoa</taxon>
        <taxon>Ecdysozoa</taxon>
        <taxon>Arthropoda</taxon>
        <taxon>Hexapoda</taxon>
        <taxon>Insecta</taxon>
        <taxon>Pterygota</taxon>
        <taxon>Neoptera</taxon>
        <taxon>Endopterygota</taxon>
        <taxon>Coleoptera</taxon>
        <taxon>Polyphaga</taxon>
        <taxon>Cucujiformia</taxon>
        <taxon>Chrysomeloidea</taxon>
        <taxon>Cerambycidae</taxon>
        <taxon>Lamiinae</taxon>
        <taxon>Monochamini</taxon>
        <taxon>Molorchus</taxon>
    </lineage>
</organism>
<feature type="compositionally biased region" description="Basic and acidic residues" evidence="1">
    <location>
        <begin position="49"/>
        <end position="58"/>
    </location>
</feature>
<evidence type="ECO:0000313" key="2">
    <source>
        <dbReference type="EMBL" id="KAJ8971269.1"/>
    </source>
</evidence>
<name>A0ABQ9J2B3_9CUCU</name>
<gene>
    <name evidence="2" type="ORF">NQ317_001171</name>
</gene>
<keyword evidence="3" id="KW-1185">Reference proteome</keyword>
<feature type="compositionally biased region" description="Basic and acidic residues" evidence="1">
    <location>
        <begin position="77"/>
        <end position="100"/>
    </location>
</feature>
<accession>A0ABQ9J2B3</accession>
<protein>
    <submittedName>
        <fullName evidence="2">Uncharacterized protein</fullName>
    </submittedName>
</protein>
<sequence>MITEPLLEESLPYDYSPDQMLPSLEGEAPLISNDLKNDTTMSPPYVKAPLEDRSKYEKLTQGIYDISSDSSSEEDIENLKSQDKLKKETSDRGKPEEKANKRVRQKSSNKGESVGVDSEDSIGSASDLRAEDDGVEVIVPKEDAISETISESIKTCGSSAYHAECESMATHEEDCTSRIIRTKQREAAKQAASVNEDMLFVGHQYGEKPLLMDDELDSDCDAKFDSKWSADKDKRNKADLWIAPSSSFEDHNDVFAMAPFGKNKTKENKSNIDEEKPFDIENDVETPVAVLEDMYEQESFADFSACTDVHVSNHGDQMQSTTEVSLNPFLTPDYPDIDVVPSISTYDNVTLNSNYVNVEVPTRPSNFFEEAWYAPDFVTAESNFPSPSTKETVIYENVDIPEKVTYFTEFVPPQEFRLQKDLTQKGKKDKKKEPKPKYQLIDESVSDESPSFLAKPIKISKNSGSYKKGSGKLRKTALKIRVDGGFSNMSFEDFPSDEREIIESSIMPFEVLRTPEQEEKKFGSRRIGHAVLVTGRIIPVQEDREVNKSI</sequence>
<dbReference type="EMBL" id="JAPWTJ010001504">
    <property type="protein sequence ID" value="KAJ8971269.1"/>
    <property type="molecule type" value="Genomic_DNA"/>
</dbReference>